<proteinExistence type="predicted"/>
<dbReference type="EMBL" id="JAQGEF010000033">
    <property type="protein sequence ID" value="MDA3616535.1"/>
    <property type="molecule type" value="Genomic_DNA"/>
</dbReference>
<reference evidence="1 2" key="1">
    <citation type="submission" date="2022-12" db="EMBL/GenBank/DDBJ databases">
        <title>Chitinophagaceae gen. sp. nov., a new member of the family Chitinophagaceae, isolated from soil in a chemical factory.</title>
        <authorList>
            <person name="Ke Z."/>
        </authorList>
    </citation>
    <scope>NUCLEOTIDE SEQUENCE [LARGE SCALE GENOMIC DNA]</scope>
    <source>
        <strain evidence="1 2">LY-5</strain>
    </source>
</reference>
<evidence type="ECO:0000313" key="1">
    <source>
        <dbReference type="EMBL" id="MDA3616535.1"/>
    </source>
</evidence>
<dbReference type="Proteomes" id="UP001210231">
    <property type="component" value="Unassembled WGS sequence"/>
</dbReference>
<sequence>MSTGKHFILFLVLIFSFIEVHAIEMSDSLYKILKIKMSGDYYVIHAKRNDSLFKIVSKKVEVGETHFKELKKGGYYNFTFGNKGSDTIKVVGEPLVGHASYLHVIRSRYWGDTKIKFTKRFHYRLYTTKNLIGLYYFP</sequence>
<organism evidence="1 2">
    <name type="scientific">Polluticaenibacter yanchengensis</name>
    <dbReference type="NCBI Taxonomy" id="3014562"/>
    <lineage>
        <taxon>Bacteria</taxon>
        <taxon>Pseudomonadati</taxon>
        <taxon>Bacteroidota</taxon>
        <taxon>Chitinophagia</taxon>
        <taxon>Chitinophagales</taxon>
        <taxon>Chitinophagaceae</taxon>
        <taxon>Polluticaenibacter</taxon>
    </lineage>
</organism>
<protein>
    <submittedName>
        <fullName evidence="1">Uncharacterized protein</fullName>
    </submittedName>
</protein>
<comment type="caution">
    <text evidence="1">The sequence shown here is derived from an EMBL/GenBank/DDBJ whole genome shotgun (WGS) entry which is preliminary data.</text>
</comment>
<gene>
    <name evidence="1" type="ORF">O3P16_17115</name>
</gene>
<dbReference type="RefSeq" id="WP_407032865.1">
    <property type="nucleotide sequence ID" value="NZ_JAQGEF010000033.1"/>
</dbReference>
<accession>A0ABT4UQR8</accession>
<evidence type="ECO:0000313" key="2">
    <source>
        <dbReference type="Proteomes" id="UP001210231"/>
    </source>
</evidence>
<keyword evidence="2" id="KW-1185">Reference proteome</keyword>
<name>A0ABT4UQR8_9BACT</name>